<dbReference type="InterPro" id="IPR011993">
    <property type="entry name" value="PH-like_dom_sf"/>
</dbReference>
<dbReference type="Gene3D" id="2.30.29.30">
    <property type="entry name" value="Pleckstrin-homology domain (PH domain)/Phosphotyrosine-binding domain (PTB)"/>
    <property type="match status" value="1"/>
</dbReference>
<keyword evidence="2 6" id="KW-0378">Hydrolase</keyword>
<dbReference type="InterPro" id="IPR035892">
    <property type="entry name" value="C2_domain_sf"/>
</dbReference>
<evidence type="ECO:0000256" key="6">
    <source>
        <dbReference type="RuleBase" id="RU361133"/>
    </source>
</evidence>
<evidence type="ECO:0000259" key="9">
    <source>
        <dbReference type="PROSITE" id="PS50008"/>
    </source>
</evidence>
<dbReference type="EC" id="3.1.4.11" evidence="1 6"/>
<feature type="domain" description="PI-PLC Y-box" evidence="9">
    <location>
        <begin position="926"/>
        <end position="1044"/>
    </location>
</feature>
<dbReference type="SUPFAM" id="SSF50729">
    <property type="entry name" value="PH domain-like"/>
    <property type="match status" value="1"/>
</dbReference>
<dbReference type="Gene3D" id="3.20.20.190">
    <property type="entry name" value="Phosphatidylinositol (PI) phosphodiesterase"/>
    <property type="match status" value="1"/>
</dbReference>
<evidence type="ECO:0000256" key="3">
    <source>
        <dbReference type="ARBA" id="ARBA00022963"/>
    </source>
</evidence>
<feature type="region of interest" description="Disordered" evidence="7">
    <location>
        <begin position="833"/>
        <end position="856"/>
    </location>
</feature>
<dbReference type="GO" id="GO:0051209">
    <property type="term" value="P:release of sequestered calcium ion into cytosol"/>
    <property type="evidence" value="ECO:0007669"/>
    <property type="project" value="TreeGrafter"/>
</dbReference>
<dbReference type="CDD" id="cd00275">
    <property type="entry name" value="C2_PLC_like"/>
    <property type="match status" value="1"/>
</dbReference>
<dbReference type="InterPro" id="IPR011992">
    <property type="entry name" value="EF-hand-dom_pair"/>
</dbReference>
<dbReference type="PANTHER" id="PTHR10336">
    <property type="entry name" value="PHOSPHOINOSITIDE-SPECIFIC PHOSPHOLIPASE C FAMILY PROTEIN"/>
    <property type="match status" value="1"/>
</dbReference>
<dbReference type="SMART" id="SM00233">
    <property type="entry name" value="PH"/>
    <property type="match status" value="1"/>
</dbReference>
<dbReference type="SUPFAM" id="SSF47473">
    <property type="entry name" value="EF-hand"/>
    <property type="match status" value="1"/>
</dbReference>
<dbReference type="InterPro" id="IPR000008">
    <property type="entry name" value="C2_dom"/>
</dbReference>
<dbReference type="InterPro" id="IPR001849">
    <property type="entry name" value="PH_domain"/>
</dbReference>
<dbReference type="SMART" id="SM00148">
    <property type="entry name" value="PLCXc"/>
    <property type="match status" value="1"/>
</dbReference>
<feature type="region of interest" description="Disordered" evidence="7">
    <location>
        <begin position="261"/>
        <end position="346"/>
    </location>
</feature>
<proteinExistence type="predicted"/>
<dbReference type="FunFam" id="2.30.29.30:FF:000396">
    <property type="entry name" value="Phosphoinositide phospholipase C"/>
    <property type="match status" value="1"/>
</dbReference>
<dbReference type="VEuPathDB" id="FungiDB:PABG_00403"/>
<name>A0A1D2JMS8_PARBR</name>
<dbReference type="EMBL" id="LZYO01000022">
    <property type="protein sequence ID" value="ODH43646.1"/>
    <property type="molecule type" value="Genomic_DNA"/>
</dbReference>
<dbReference type="InterPro" id="IPR037755">
    <property type="entry name" value="Plc1_PH"/>
</dbReference>
<organism evidence="11 12">
    <name type="scientific">Paracoccidioides brasiliensis</name>
    <dbReference type="NCBI Taxonomy" id="121759"/>
    <lineage>
        <taxon>Eukaryota</taxon>
        <taxon>Fungi</taxon>
        <taxon>Dikarya</taxon>
        <taxon>Ascomycota</taxon>
        <taxon>Pezizomycotina</taxon>
        <taxon>Eurotiomycetes</taxon>
        <taxon>Eurotiomycetidae</taxon>
        <taxon>Onygenales</taxon>
        <taxon>Ajellomycetaceae</taxon>
        <taxon>Paracoccidioides</taxon>
    </lineage>
</organism>
<dbReference type="CDD" id="cd13360">
    <property type="entry name" value="PH_PLC_fungal"/>
    <property type="match status" value="1"/>
</dbReference>
<feature type="compositionally biased region" description="Polar residues" evidence="7">
    <location>
        <begin position="275"/>
        <end position="285"/>
    </location>
</feature>
<evidence type="ECO:0000256" key="4">
    <source>
        <dbReference type="ARBA" id="ARBA00023098"/>
    </source>
</evidence>
<dbReference type="InterPro" id="IPR017946">
    <property type="entry name" value="PLC-like_Pdiesterase_TIM-brl"/>
</dbReference>
<dbReference type="SUPFAM" id="SSF51695">
    <property type="entry name" value="PLC-like phosphodiesterases"/>
    <property type="match status" value="1"/>
</dbReference>
<dbReference type="Pfam" id="PF00388">
    <property type="entry name" value="PI-PLC-X"/>
    <property type="match status" value="1"/>
</dbReference>
<feature type="region of interest" description="Disordered" evidence="7">
    <location>
        <begin position="890"/>
        <end position="919"/>
    </location>
</feature>
<dbReference type="CDD" id="cd16207">
    <property type="entry name" value="EFh_ScPlc1p_like"/>
    <property type="match status" value="1"/>
</dbReference>
<dbReference type="GO" id="GO:0016042">
    <property type="term" value="P:lipid catabolic process"/>
    <property type="evidence" value="ECO:0007669"/>
    <property type="project" value="UniProtKB-KW"/>
</dbReference>
<dbReference type="InterPro" id="IPR001192">
    <property type="entry name" value="PI-PLC_fam"/>
</dbReference>
<keyword evidence="5" id="KW-0807">Transducer</keyword>
<dbReference type="PRINTS" id="PR00390">
    <property type="entry name" value="PHPHLIPASEC"/>
</dbReference>
<dbReference type="GO" id="GO:0005509">
    <property type="term" value="F:calcium ion binding"/>
    <property type="evidence" value="ECO:0007669"/>
    <property type="project" value="InterPro"/>
</dbReference>
<sequence length="1307" mass="145962">MSLVIPTHGTKPACHNTNITVRVRTDQYIIHKPSPQWAVSIWYGTIPCRSIVDTLQVLPRPAPPHRSLLCLPRHPLPCRLRILKPRDPAATHLSQCLIANIPPLPIDDSPALGATIIREEVAPAARSTHLSLATSFRAAIVGAPSASYSSADRVRQGPTCLAAGQNSLQSRDPRGLPGKLDKGGDPLYMFRTEFLSKMGSLLHSALLPLLPPDLNLQGPTPFSPTGFTDSAHDTPFRNSVSPIMTFGSPAPLELPESAVAFPSQPFNAPPLGTDSAANNTTSSKTPGLMRRISRGAANKLARRRQSTSRYDKRDNSSGPVIMQRRSDSKTGTTTSRDSGLDSSYEEEEEPCDHLASWCNRDTNATASRCSMAVAANDGCVAPKLDSILHRGSLLTKVSKHKTKMVTFFLDLQSAKVYWDLSNPAKRLYIDDIKEIRTGLDARNYREEHDIPERLEELWFTIIFTNPEQSKSKPIKTLHLIAPNKETFELWTNTLEGISRYRIGLMAGLAGSGQSESVLKAHWQREMSRRSLESGEESLDRNAVENLCQSLHINCSKNMLRAQFAKADKDRTGRLNFAQFKDFLQRLKDRKDIREIFRSIATDSAQGLTLDEFLEFLRDSQCENVEDNNRNYWSSTFEFFVRGSKQRALEPRNSPSARMNLEAFSAFLMSPKNGIYPARFSSPKLDRPLNEYFISSSHNTYLLGRQVAGESSTEAYITALQNGCRCVEIDCWDGADGRPTVSHGRTLTSSVLFADCINVINRYAFQASEYPLILSLEVHCSPFQQLAMVEIMKETFGDKLLLRPLLTNCAILPCPDDLKHRILIKVKTADEDEQLTSSNSQIAGRKRSSSSPFARANGPESGAFTFPMAHVTQPIDSGNFTAWTPGRRSLTTTSLSSASEDSDAGPLVMSTRKEKRKQPKSRITRELAELGVYTRGYKWHSFNSPESKRFNHVYSFSERSFEQISRDSEIKALLEAHTKSFITRVYPANTRFRSSNFDPNFFWRRGVQMVAMNWQTYDIGMQMNQAMFAAGTDQTGYTLKPDSLRTSPSSPRSLALCGDVRPKVDRKLVRFTVDIISAQQLPRLRGMGPDDSINPYIEIELFCADDKKKGLAFGEGGVDTSARNGVSGIGQPHRRRTKIEQQNGFNPVFNDQFKLSLETKYPDLVFVRWVVRNSPDGRSFGGNNSVQLATFTAKLSSLSQGYRYLPLYDGSGDQYLFSTLFCKITKFDPVPAQRPGFNLSRGDQRGIIKQIKHTLTKRTLSAERDKERDSDRCQEKGKDLILRPEDLQLRNKGSSLTDGPSLALPSPA</sequence>
<dbReference type="SUPFAM" id="SSF49562">
    <property type="entry name" value="C2 domain (Calcium/lipid-binding domain, CaLB)"/>
    <property type="match status" value="1"/>
</dbReference>
<dbReference type="PANTHER" id="PTHR10336:SF36">
    <property type="entry name" value="1-PHOSPHATIDYLINOSITOL 4,5-BISPHOSPHATE PHOSPHODIESTERASE BETA-4"/>
    <property type="match status" value="1"/>
</dbReference>
<dbReference type="CDD" id="cd08598">
    <property type="entry name" value="PI-PLC1c_yeast"/>
    <property type="match status" value="1"/>
</dbReference>
<dbReference type="FunFam" id="2.60.40.150:FF:000201">
    <property type="entry name" value="Phosphoinositide phospholipase C"/>
    <property type="match status" value="1"/>
</dbReference>
<evidence type="ECO:0000313" key="11">
    <source>
        <dbReference type="EMBL" id="ODH43646.1"/>
    </source>
</evidence>
<evidence type="ECO:0000313" key="12">
    <source>
        <dbReference type="Proteomes" id="UP000242814"/>
    </source>
</evidence>
<comment type="catalytic activity">
    <reaction evidence="6">
        <text>a 1,2-diacyl-sn-glycero-3-phospho-(1D-myo-inositol-4,5-bisphosphate) + H2O = 1D-myo-inositol 1,4,5-trisphosphate + a 1,2-diacyl-sn-glycerol + H(+)</text>
        <dbReference type="Rhea" id="RHEA:33179"/>
        <dbReference type="ChEBI" id="CHEBI:15377"/>
        <dbReference type="ChEBI" id="CHEBI:15378"/>
        <dbReference type="ChEBI" id="CHEBI:17815"/>
        <dbReference type="ChEBI" id="CHEBI:58456"/>
        <dbReference type="ChEBI" id="CHEBI:203600"/>
        <dbReference type="EC" id="3.1.4.11"/>
    </reaction>
</comment>
<reference evidence="11 12" key="1">
    <citation type="submission" date="2016-06" db="EMBL/GenBank/DDBJ databases">
        <authorList>
            <person name="Kjaerup R.B."/>
            <person name="Dalgaard T.S."/>
            <person name="Juul-Madsen H.R."/>
        </authorList>
    </citation>
    <scope>NUCLEOTIDE SEQUENCE [LARGE SCALE GENOMIC DNA]</scope>
    <source>
        <strain evidence="11 12">Pb300</strain>
    </source>
</reference>
<dbReference type="Gene3D" id="2.60.40.150">
    <property type="entry name" value="C2 domain"/>
    <property type="match status" value="1"/>
</dbReference>
<dbReference type="GO" id="GO:0048015">
    <property type="term" value="P:phosphatidylinositol-mediated signaling"/>
    <property type="evidence" value="ECO:0007669"/>
    <property type="project" value="TreeGrafter"/>
</dbReference>
<evidence type="ECO:0000256" key="7">
    <source>
        <dbReference type="SAM" id="MobiDB-lite"/>
    </source>
</evidence>
<evidence type="ECO:0000256" key="5">
    <source>
        <dbReference type="ARBA" id="ARBA00023224"/>
    </source>
</evidence>
<evidence type="ECO:0000259" key="10">
    <source>
        <dbReference type="PROSITE" id="PS50222"/>
    </source>
</evidence>
<dbReference type="SMART" id="SM00149">
    <property type="entry name" value="PLCYc"/>
    <property type="match status" value="1"/>
</dbReference>
<dbReference type="Gene3D" id="1.10.238.10">
    <property type="entry name" value="EF-hand"/>
    <property type="match status" value="1"/>
</dbReference>
<dbReference type="PROSITE" id="PS50008">
    <property type="entry name" value="PIPLC_Y_DOMAIN"/>
    <property type="match status" value="1"/>
</dbReference>
<accession>A0A1D2JMS8</accession>
<evidence type="ECO:0000259" key="8">
    <source>
        <dbReference type="PROSITE" id="PS50004"/>
    </source>
</evidence>
<feature type="region of interest" description="Disordered" evidence="7">
    <location>
        <begin position="1286"/>
        <end position="1307"/>
    </location>
</feature>
<gene>
    <name evidence="11" type="ORF">ACO22_00990</name>
</gene>
<feature type="compositionally biased region" description="Polar residues" evidence="7">
    <location>
        <begin position="329"/>
        <end position="341"/>
    </location>
</feature>
<dbReference type="SMART" id="SM00239">
    <property type="entry name" value="C2"/>
    <property type="match status" value="1"/>
</dbReference>
<dbReference type="VEuPathDB" id="FungiDB:PADG_02814"/>
<dbReference type="SMART" id="SM00054">
    <property type="entry name" value="EFh"/>
    <property type="match status" value="2"/>
</dbReference>
<dbReference type="InterPro" id="IPR002048">
    <property type="entry name" value="EF_hand_dom"/>
</dbReference>
<dbReference type="Pfam" id="PF00387">
    <property type="entry name" value="PI-PLC-Y"/>
    <property type="match status" value="1"/>
</dbReference>
<dbReference type="PROSITE" id="PS50222">
    <property type="entry name" value="EF_HAND_2"/>
    <property type="match status" value="1"/>
</dbReference>
<dbReference type="PROSITE" id="PS50004">
    <property type="entry name" value="C2"/>
    <property type="match status" value="1"/>
</dbReference>
<evidence type="ECO:0000256" key="2">
    <source>
        <dbReference type="ARBA" id="ARBA00022801"/>
    </source>
</evidence>
<comment type="caution">
    <text evidence="11">The sequence shown here is derived from an EMBL/GenBank/DDBJ whole genome shotgun (WGS) entry which is preliminary data.</text>
</comment>
<feature type="domain" description="C2" evidence="8">
    <location>
        <begin position="1049"/>
        <end position="1208"/>
    </location>
</feature>
<evidence type="ECO:0000256" key="1">
    <source>
        <dbReference type="ARBA" id="ARBA00012368"/>
    </source>
</evidence>
<feature type="domain" description="EF-hand" evidence="10">
    <location>
        <begin position="554"/>
        <end position="589"/>
    </location>
</feature>
<protein>
    <recommendedName>
        <fullName evidence="1 6">Phosphoinositide phospholipase C</fullName>
        <ecNumber evidence="1 6">3.1.4.11</ecNumber>
    </recommendedName>
</protein>
<dbReference type="PROSITE" id="PS50007">
    <property type="entry name" value="PIPLC_X_DOMAIN"/>
    <property type="match status" value="1"/>
</dbReference>
<dbReference type="InterPro" id="IPR001711">
    <property type="entry name" value="PLipase_C_Pinositol-sp_Y"/>
</dbReference>
<dbReference type="InterPro" id="IPR000909">
    <property type="entry name" value="PLipase_C_PInositol-sp_X_dom"/>
</dbReference>
<dbReference type="GO" id="GO:0004435">
    <property type="term" value="F:phosphatidylinositol-4,5-bisphosphate phospholipase C activity"/>
    <property type="evidence" value="ECO:0007669"/>
    <property type="project" value="UniProtKB-EC"/>
</dbReference>
<dbReference type="Pfam" id="PF00168">
    <property type="entry name" value="C2"/>
    <property type="match status" value="1"/>
</dbReference>
<dbReference type="Proteomes" id="UP000242814">
    <property type="component" value="Unassembled WGS sequence"/>
</dbReference>
<keyword evidence="4 6" id="KW-0443">Lipid metabolism</keyword>
<keyword evidence="3 6" id="KW-0442">Lipid degradation</keyword>